<reference evidence="2" key="1">
    <citation type="journal article" date="2022" name="Int. J. Mol. Sci.">
        <title>Draft Genome of Tanacetum Coccineum: Genomic Comparison of Closely Related Tanacetum-Family Plants.</title>
        <authorList>
            <person name="Yamashiro T."/>
            <person name="Shiraishi A."/>
            <person name="Nakayama K."/>
            <person name="Satake H."/>
        </authorList>
    </citation>
    <scope>NUCLEOTIDE SEQUENCE</scope>
</reference>
<evidence type="ECO:0000313" key="2">
    <source>
        <dbReference type="EMBL" id="GJT43278.1"/>
    </source>
</evidence>
<accession>A0ABQ5DXK6</accession>
<gene>
    <name evidence="2" type="ORF">Tco_0951993</name>
</gene>
<dbReference type="Proteomes" id="UP001151760">
    <property type="component" value="Unassembled WGS sequence"/>
</dbReference>
<sequence>MDEVDIEDLTIEQYLRLTHKSQTPKKIEDMTITEYLEYEKKVNENHISNTKSYLPTYFGKSAESNCDSEDMEEEVEYMTGDEVVISEQEESNHGYTLNIKHLEGKDDVDKWLNAEITKHMNMHGVENMKDALISIIKSIRQEMKDDIMKRKFEALTTSVSDEVSSIASNEVDNADNNTLNTAPCRLHKELIPGSFLLPFNINNHNLYDTTTLNAKDNIMPQRVYESFGLDKLGGTSTLENTTGTNEPLGTINILTILESTRAQIDVFNEEISFEIDSKKFKFNIDTYQSIKKIYMVSIGQEEETFNPLEIGIDLFSYESHACLQFEQRTRSYGTTKPQDEIAGPDSLSLDRRGLVKKWHSLGVKEQGTLRQRICFRDHERRAVKGSYMGFANFLQVCYEQQKIDDTTWEQRNYDWVSQNYEFSKHQTLTSTTLNDHYPYDPIPTPQGHQEPGEKNPQPIRPRPCNYSFEEWMKIRIGHDNLHEHDRQFIFNEWILDSYDVKEEYAREIGNPYSRRFDEYNRVFNNEIEHLSNEYILRIGKKGYVPDDVWEKCHKNYKKTNESWHDEGYEEDEMWQSGDKKTDYDPSYDEALPLGRVNGARFKSMIRKELEGNKLCGYVFWKNSQPSGLKGLLHMLNATVIPKKGIKSLREDEDNLKDFRQISNLDAMLREFLVLILLFPFFHYLNVQ</sequence>
<comment type="caution">
    <text evidence="2">The sequence shown here is derived from an EMBL/GenBank/DDBJ whole genome shotgun (WGS) entry which is preliminary data.</text>
</comment>
<feature type="region of interest" description="Disordered" evidence="1">
    <location>
        <begin position="431"/>
        <end position="460"/>
    </location>
</feature>
<evidence type="ECO:0000256" key="1">
    <source>
        <dbReference type="SAM" id="MobiDB-lite"/>
    </source>
</evidence>
<dbReference type="EMBL" id="BQNB010015714">
    <property type="protein sequence ID" value="GJT43278.1"/>
    <property type="molecule type" value="Genomic_DNA"/>
</dbReference>
<protein>
    <submittedName>
        <fullName evidence="2">Uncharacterized protein</fullName>
    </submittedName>
</protein>
<proteinExistence type="predicted"/>
<evidence type="ECO:0000313" key="3">
    <source>
        <dbReference type="Proteomes" id="UP001151760"/>
    </source>
</evidence>
<name>A0ABQ5DXK6_9ASTR</name>
<organism evidence="2 3">
    <name type="scientific">Tanacetum coccineum</name>
    <dbReference type="NCBI Taxonomy" id="301880"/>
    <lineage>
        <taxon>Eukaryota</taxon>
        <taxon>Viridiplantae</taxon>
        <taxon>Streptophyta</taxon>
        <taxon>Embryophyta</taxon>
        <taxon>Tracheophyta</taxon>
        <taxon>Spermatophyta</taxon>
        <taxon>Magnoliopsida</taxon>
        <taxon>eudicotyledons</taxon>
        <taxon>Gunneridae</taxon>
        <taxon>Pentapetalae</taxon>
        <taxon>asterids</taxon>
        <taxon>campanulids</taxon>
        <taxon>Asterales</taxon>
        <taxon>Asteraceae</taxon>
        <taxon>Asteroideae</taxon>
        <taxon>Anthemideae</taxon>
        <taxon>Anthemidinae</taxon>
        <taxon>Tanacetum</taxon>
    </lineage>
</organism>
<keyword evidence="3" id="KW-1185">Reference proteome</keyword>
<reference evidence="2" key="2">
    <citation type="submission" date="2022-01" db="EMBL/GenBank/DDBJ databases">
        <authorList>
            <person name="Yamashiro T."/>
            <person name="Shiraishi A."/>
            <person name="Satake H."/>
            <person name="Nakayama K."/>
        </authorList>
    </citation>
    <scope>NUCLEOTIDE SEQUENCE</scope>
</reference>